<name>A0ABY6NP81_9FLAO</name>
<evidence type="ECO:0000313" key="6">
    <source>
        <dbReference type="EMBL" id="UZH54709.1"/>
    </source>
</evidence>
<protein>
    <submittedName>
        <fullName evidence="6">Azurin</fullName>
    </submittedName>
</protein>
<feature type="domain" description="Blue (type 1) copper" evidence="5">
    <location>
        <begin position="64"/>
        <end position="185"/>
    </location>
</feature>
<dbReference type="PANTHER" id="PTHR38439:SF2">
    <property type="entry name" value="OUTER MEMBRANE PROTEIN H.8"/>
    <property type="match status" value="1"/>
</dbReference>
<keyword evidence="2" id="KW-0479">Metal-binding</keyword>
<dbReference type="PROSITE" id="PS51257">
    <property type="entry name" value="PROKAR_LIPOPROTEIN"/>
    <property type="match status" value="1"/>
</dbReference>
<dbReference type="NCBIfam" id="TIGR02695">
    <property type="entry name" value="azurin"/>
    <property type="match status" value="1"/>
</dbReference>
<dbReference type="EMBL" id="CP069620">
    <property type="protein sequence ID" value="UZH54709.1"/>
    <property type="molecule type" value="Genomic_DNA"/>
</dbReference>
<sequence length="185" mass="20163">MKNLSRFFAVFLAAVLMSCGNEKKEQETVTIGEEGSLKTVETTEDTATNTGQNGEAIQRQDGVVQVNLTGNDLMQYNLNEIRVKAGEKVRLTLTHVGELPENAMGHNFVLLKQGTDVVDFAQKAATATANEYIPEGTDAVIAKTEMIGGGEETTIEFTVSEAGTYDFICSFPGHYVQMRGKFIVE</sequence>
<keyword evidence="4" id="KW-0186">Copper</keyword>
<dbReference type="Gene3D" id="2.60.40.420">
    <property type="entry name" value="Cupredoxins - blue copper proteins"/>
    <property type="match status" value="1"/>
</dbReference>
<reference evidence="6" key="1">
    <citation type="submission" date="2021-02" db="EMBL/GenBank/DDBJ databases">
        <title>Salinimicrobium sp. nov. isolated from seawater in Tongyeong, Republic of Korea.</title>
        <authorList>
            <person name="Lee S.-J."/>
        </authorList>
    </citation>
    <scope>NUCLEOTIDE SEQUENCE</scope>
    <source>
        <strain evidence="6">HN-2-9-2</strain>
    </source>
</reference>
<keyword evidence="3" id="KW-0249">Electron transport</keyword>
<dbReference type="InterPro" id="IPR014068">
    <property type="entry name" value="Azurin"/>
</dbReference>
<evidence type="ECO:0000256" key="1">
    <source>
        <dbReference type="ARBA" id="ARBA00022448"/>
    </source>
</evidence>
<dbReference type="InterPro" id="IPR000923">
    <property type="entry name" value="BlueCu_1"/>
</dbReference>
<dbReference type="InterPro" id="IPR050845">
    <property type="entry name" value="Cu-binding_ET"/>
</dbReference>
<dbReference type="InterPro" id="IPR008972">
    <property type="entry name" value="Cupredoxin"/>
</dbReference>
<dbReference type="Pfam" id="PF00127">
    <property type="entry name" value="Copper-bind"/>
    <property type="match status" value="1"/>
</dbReference>
<evidence type="ECO:0000313" key="7">
    <source>
        <dbReference type="Proteomes" id="UP001163981"/>
    </source>
</evidence>
<keyword evidence="1" id="KW-0813">Transport</keyword>
<evidence type="ECO:0000256" key="2">
    <source>
        <dbReference type="ARBA" id="ARBA00022723"/>
    </source>
</evidence>
<evidence type="ECO:0000259" key="5">
    <source>
        <dbReference type="Pfam" id="PF00127"/>
    </source>
</evidence>
<organism evidence="6 7">
    <name type="scientific">Salinimicrobium tongyeongense</name>
    <dbReference type="NCBI Taxonomy" id="2809707"/>
    <lineage>
        <taxon>Bacteria</taxon>
        <taxon>Pseudomonadati</taxon>
        <taxon>Bacteroidota</taxon>
        <taxon>Flavobacteriia</taxon>
        <taxon>Flavobacteriales</taxon>
        <taxon>Flavobacteriaceae</taxon>
        <taxon>Salinimicrobium</taxon>
    </lineage>
</organism>
<dbReference type="PROSITE" id="PS00196">
    <property type="entry name" value="COPPER_BLUE"/>
    <property type="match status" value="1"/>
</dbReference>
<proteinExistence type="predicted"/>
<dbReference type="CDD" id="cd13922">
    <property type="entry name" value="Azurin"/>
    <property type="match status" value="1"/>
</dbReference>
<accession>A0ABY6NP81</accession>
<dbReference type="SUPFAM" id="SSF49503">
    <property type="entry name" value="Cupredoxins"/>
    <property type="match status" value="1"/>
</dbReference>
<dbReference type="Proteomes" id="UP001163981">
    <property type="component" value="Chromosome"/>
</dbReference>
<evidence type="ECO:0000256" key="3">
    <source>
        <dbReference type="ARBA" id="ARBA00022982"/>
    </source>
</evidence>
<dbReference type="RefSeq" id="WP_265163044.1">
    <property type="nucleotide sequence ID" value="NZ_CP069620.1"/>
</dbReference>
<dbReference type="InterPro" id="IPR028871">
    <property type="entry name" value="BlueCu_1_BS"/>
</dbReference>
<gene>
    <name evidence="6" type="primary">azu</name>
    <name evidence="6" type="ORF">JRG66_12125</name>
</gene>
<keyword evidence="7" id="KW-1185">Reference proteome</keyword>
<evidence type="ECO:0000256" key="4">
    <source>
        <dbReference type="ARBA" id="ARBA00023008"/>
    </source>
</evidence>
<dbReference type="PANTHER" id="PTHR38439">
    <property type="entry name" value="AURACYANIN-B"/>
    <property type="match status" value="1"/>
</dbReference>